<reference evidence="3" key="2">
    <citation type="submission" date="2018-02" db="UniProtKB">
        <authorList>
            <consortium name="EnsemblPlants"/>
        </authorList>
    </citation>
    <scope>IDENTIFICATION</scope>
    <source>
        <strain evidence="3">Williams 82</strain>
    </source>
</reference>
<accession>K7KUA6</accession>
<feature type="transmembrane region" description="Helical" evidence="1">
    <location>
        <begin position="25"/>
        <end position="44"/>
    </location>
</feature>
<gene>
    <name evidence="2" type="ORF">GLYMA_06G102200</name>
</gene>
<organism evidence="3">
    <name type="scientific">Glycine max</name>
    <name type="common">Soybean</name>
    <name type="synonym">Glycine hispida</name>
    <dbReference type="NCBI Taxonomy" id="3847"/>
    <lineage>
        <taxon>Eukaryota</taxon>
        <taxon>Viridiplantae</taxon>
        <taxon>Streptophyta</taxon>
        <taxon>Embryophyta</taxon>
        <taxon>Tracheophyta</taxon>
        <taxon>Spermatophyta</taxon>
        <taxon>Magnoliopsida</taxon>
        <taxon>eudicotyledons</taxon>
        <taxon>Gunneridae</taxon>
        <taxon>Pentapetalae</taxon>
        <taxon>rosids</taxon>
        <taxon>fabids</taxon>
        <taxon>Fabales</taxon>
        <taxon>Fabaceae</taxon>
        <taxon>Papilionoideae</taxon>
        <taxon>50 kb inversion clade</taxon>
        <taxon>NPAAA clade</taxon>
        <taxon>indigoferoid/millettioid clade</taxon>
        <taxon>Phaseoleae</taxon>
        <taxon>Glycine</taxon>
        <taxon>Glycine subgen. Soja</taxon>
    </lineage>
</organism>
<dbReference type="Gramene" id="KRH53042">
    <property type="protein sequence ID" value="KRH53042"/>
    <property type="gene ID" value="GLYMA_06G102200"/>
</dbReference>
<dbReference type="Proteomes" id="UP000008827">
    <property type="component" value="Chromosome 6"/>
</dbReference>
<evidence type="ECO:0000313" key="4">
    <source>
        <dbReference type="Proteomes" id="UP000008827"/>
    </source>
</evidence>
<evidence type="ECO:0000256" key="1">
    <source>
        <dbReference type="SAM" id="Phobius"/>
    </source>
</evidence>
<dbReference type="AlphaFoldDB" id="K7KUA6"/>
<sequence length="58" mass="6871">MLSSLKISIEFCLVNQALWQMFKIIFYYSFVLVILDYVFLRLNVCDLSCRMKGQGYCC</sequence>
<name>K7KUA6_SOYBN</name>
<keyword evidence="1" id="KW-1133">Transmembrane helix</keyword>
<dbReference type="EnsemblPlants" id="KRH53042">
    <property type="protein sequence ID" value="KRH53042"/>
    <property type="gene ID" value="GLYMA_06G102200"/>
</dbReference>
<evidence type="ECO:0000313" key="3">
    <source>
        <dbReference type="EnsemblPlants" id="KRH53042"/>
    </source>
</evidence>
<reference evidence="2" key="3">
    <citation type="submission" date="2018-07" db="EMBL/GenBank/DDBJ databases">
        <title>WGS assembly of Glycine max.</title>
        <authorList>
            <person name="Schmutz J."/>
            <person name="Cannon S."/>
            <person name="Schlueter J."/>
            <person name="Ma J."/>
            <person name="Mitros T."/>
            <person name="Nelson W."/>
            <person name="Hyten D."/>
            <person name="Song Q."/>
            <person name="Thelen J."/>
            <person name="Cheng J."/>
            <person name="Xu D."/>
            <person name="Hellsten U."/>
            <person name="May G."/>
            <person name="Yu Y."/>
            <person name="Sakurai T."/>
            <person name="Umezawa T."/>
            <person name="Bhattacharyya M."/>
            <person name="Sandhu D."/>
            <person name="Valliyodan B."/>
            <person name="Lindquist E."/>
            <person name="Peto M."/>
            <person name="Grant D."/>
            <person name="Shu S."/>
            <person name="Goodstein D."/>
            <person name="Barry K."/>
            <person name="Futrell-Griggs M."/>
            <person name="Abernathy B."/>
            <person name="Du J."/>
            <person name="Tian Z."/>
            <person name="Zhu L."/>
            <person name="Gill N."/>
            <person name="Joshi T."/>
            <person name="Libault M."/>
            <person name="Sethuraman A."/>
            <person name="Zhang X."/>
            <person name="Shinozaki K."/>
            <person name="Nguyen H."/>
            <person name="Wing R."/>
            <person name="Cregan P."/>
            <person name="Specht J."/>
            <person name="Grimwood J."/>
            <person name="Rokhsar D."/>
            <person name="Stacey G."/>
            <person name="Shoemaker R."/>
            <person name="Jackson S."/>
        </authorList>
    </citation>
    <scope>NUCLEOTIDE SEQUENCE</scope>
    <source>
        <tissue evidence="2">Callus</tissue>
    </source>
</reference>
<proteinExistence type="predicted"/>
<keyword evidence="1" id="KW-0812">Transmembrane</keyword>
<keyword evidence="1" id="KW-0472">Membrane</keyword>
<dbReference type="PaxDb" id="3847-GLYMA06G10720.1"/>
<evidence type="ECO:0000313" key="2">
    <source>
        <dbReference type="EMBL" id="KRH53042.1"/>
    </source>
</evidence>
<dbReference type="EMBL" id="CM000839">
    <property type="protein sequence ID" value="KRH53042.1"/>
    <property type="molecule type" value="Genomic_DNA"/>
</dbReference>
<keyword evidence="4" id="KW-1185">Reference proteome</keyword>
<dbReference type="InParanoid" id="K7KUA6"/>
<reference evidence="2 3" key="1">
    <citation type="journal article" date="2010" name="Nature">
        <title>Genome sequence of the palaeopolyploid soybean.</title>
        <authorList>
            <person name="Schmutz J."/>
            <person name="Cannon S.B."/>
            <person name="Schlueter J."/>
            <person name="Ma J."/>
            <person name="Mitros T."/>
            <person name="Nelson W."/>
            <person name="Hyten D.L."/>
            <person name="Song Q."/>
            <person name="Thelen J.J."/>
            <person name="Cheng J."/>
            <person name="Xu D."/>
            <person name="Hellsten U."/>
            <person name="May G.D."/>
            <person name="Yu Y."/>
            <person name="Sakurai T."/>
            <person name="Umezawa T."/>
            <person name="Bhattacharyya M.K."/>
            <person name="Sandhu D."/>
            <person name="Valliyodan B."/>
            <person name="Lindquist E."/>
            <person name="Peto M."/>
            <person name="Grant D."/>
            <person name="Shu S."/>
            <person name="Goodstein D."/>
            <person name="Barry K."/>
            <person name="Futrell-Griggs M."/>
            <person name="Abernathy B."/>
            <person name="Du J."/>
            <person name="Tian Z."/>
            <person name="Zhu L."/>
            <person name="Gill N."/>
            <person name="Joshi T."/>
            <person name="Libault M."/>
            <person name="Sethuraman A."/>
            <person name="Zhang X.-C."/>
            <person name="Shinozaki K."/>
            <person name="Nguyen H.T."/>
            <person name="Wing R.A."/>
            <person name="Cregan P."/>
            <person name="Specht J."/>
            <person name="Grimwood J."/>
            <person name="Rokhsar D."/>
            <person name="Stacey G."/>
            <person name="Shoemaker R.C."/>
            <person name="Jackson S.A."/>
        </authorList>
    </citation>
    <scope>NUCLEOTIDE SEQUENCE [LARGE SCALE GENOMIC DNA]</scope>
    <source>
        <strain evidence="3">cv. Williams 82</strain>
        <tissue evidence="2">Callus</tissue>
    </source>
</reference>
<dbReference type="HOGENOM" id="CLU_2982935_0_0_1"/>
<protein>
    <submittedName>
        <fullName evidence="2 3">Uncharacterized protein</fullName>
    </submittedName>
</protein>